<dbReference type="RefSeq" id="XP_012568609.1">
    <property type="nucleotide sequence ID" value="XM_012713155.2"/>
</dbReference>
<dbReference type="PROSITE" id="PS51375">
    <property type="entry name" value="PPR"/>
    <property type="match status" value="13"/>
</dbReference>
<dbReference type="AlphaFoldDB" id="A0A1S3DZJ3"/>
<feature type="repeat" description="PPR" evidence="2">
    <location>
        <begin position="649"/>
        <end position="683"/>
    </location>
</feature>
<feature type="repeat" description="PPR" evidence="2">
    <location>
        <begin position="151"/>
        <end position="185"/>
    </location>
</feature>
<keyword evidence="1" id="KW-0677">Repeat</keyword>
<organism evidence="9">
    <name type="scientific">Cicer arietinum</name>
    <name type="common">Chickpea</name>
    <name type="synonym">Garbanzo</name>
    <dbReference type="NCBI Taxonomy" id="3827"/>
    <lineage>
        <taxon>Eukaryota</taxon>
        <taxon>Viridiplantae</taxon>
        <taxon>Streptophyta</taxon>
        <taxon>Embryophyta</taxon>
        <taxon>Tracheophyta</taxon>
        <taxon>Spermatophyta</taxon>
        <taxon>Magnoliopsida</taxon>
        <taxon>eudicotyledons</taxon>
        <taxon>Gunneridae</taxon>
        <taxon>Pentapetalae</taxon>
        <taxon>rosids</taxon>
        <taxon>fabids</taxon>
        <taxon>Fabales</taxon>
        <taxon>Fabaceae</taxon>
        <taxon>Papilionoideae</taxon>
        <taxon>50 kb inversion clade</taxon>
        <taxon>NPAAA clade</taxon>
        <taxon>Hologalegina</taxon>
        <taxon>IRL clade</taxon>
        <taxon>Cicereae</taxon>
        <taxon>Cicer</taxon>
    </lineage>
</organism>
<evidence type="ECO:0000313" key="4">
    <source>
        <dbReference type="RefSeq" id="XP_004491150.1"/>
    </source>
</evidence>
<dbReference type="eggNOG" id="KOG4197">
    <property type="taxonomic scope" value="Eukaryota"/>
</dbReference>
<keyword evidence="3" id="KW-1185">Reference proteome</keyword>
<dbReference type="RefSeq" id="XP_012568613.1">
    <property type="nucleotide sequence ID" value="XM_012713159.2"/>
</dbReference>
<protein>
    <submittedName>
        <fullName evidence="4 5">Pentatricopeptide repeat-containing protein At1g79540 isoform X1</fullName>
    </submittedName>
</protein>
<feature type="repeat" description="PPR" evidence="2">
    <location>
        <begin position="291"/>
        <end position="325"/>
    </location>
</feature>
<dbReference type="Pfam" id="PF12854">
    <property type="entry name" value="PPR_1"/>
    <property type="match status" value="2"/>
</dbReference>
<evidence type="ECO:0000256" key="2">
    <source>
        <dbReference type="PROSITE-ProRule" id="PRU00708"/>
    </source>
</evidence>
<feature type="repeat" description="PPR" evidence="2">
    <location>
        <begin position="256"/>
        <end position="290"/>
    </location>
</feature>
<dbReference type="Pfam" id="PF01535">
    <property type="entry name" value="PPR"/>
    <property type="match status" value="2"/>
</dbReference>
<dbReference type="InterPro" id="IPR002885">
    <property type="entry name" value="PPR_rpt"/>
</dbReference>
<feature type="repeat" description="PPR" evidence="2">
    <location>
        <begin position="186"/>
        <end position="220"/>
    </location>
</feature>
<dbReference type="RefSeq" id="XP_012568608.1">
    <property type="nucleotide sequence ID" value="XM_012713154.2"/>
</dbReference>
<feature type="repeat" description="PPR" evidence="2">
    <location>
        <begin position="475"/>
        <end position="509"/>
    </location>
</feature>
<dbReference type="RefSeq" id="XP_012568612.1">
    <property type="nucleotide sequence ID" value="XM_012713158.2"/>
</dbReference>
<feature type="repeat" description="PPR" evidence="2">
    <location>
        <begin position="392"/>
        <end position="426"/>
    </location>
</feature>
<feature type="repeat" description="PPR" evidence="2">
    <location>
        <begin position="81"/>
        <end position="115"/>
    </location>
</feature>
<name>A0A1S3DZJ3_CICAR</name>
<sequence>MLSFSNFKKPFHIPCFTNSLTTLSVSSNNPGLRFCLWIALKFDSLKNEPYYSVTRVLSHNNCHSFYWDALHLLKDKGILITSGSIRALIRFYSHSGHTENAINAFAKMREFGVKPDAHTYNTILRDVLRQKLFVLSLALYNTMLKSNCVPNEHTYNMLIDGFCKSGNIKGAREVLDEMQKVGFVPDAISSNSILYGLCQTQNVDEAHSLFSLMKENGCSPDLISCNTLLHGFCKLGRLDDAVSFLRFIKQDGFSLDLIGYCSLIHSFFRARRYGEALAWYAGMFKAGFKPDGHSYAIMLRGLSGGGRIGEAARMLDEMVRIGLTPDVHCYNAMLKGLCDMGLLDRAMSLYLEMSERNAYTHTILICEMCKRGMVEDAQEVFNQMEKLGCIPSVVTFNVLINGLCKADKLEEARLLFYKMEIGRNPSLFLSLSQGSAQVLDSTSLQKKIEQMCEAGQFLEAYKFLIQLADSGVVPDIITYNILINAFCEACNIHGAFTLLEDLQKKGVSPDSVTYGILVNGLYLDNRENDALKICERIQKAGFKPSIAFYRAVMTWLCRMSKVSLAFNLYLDYLKSLPSRHNDSISALEKYLVEGKLEQVIRGLLELDFKARDFDLAPYTILLIGFCQVQKVDEALLIFSVLIEFNITINATSCVHLIKGLCKERRLDDAVKIFLYSLDTGFFLRPMICNHLLVYLLLSHDKKECAVDIICRMESFGYCFDLPEFDRAMYLLDQYLKQKQRKIALIRN</sequence>
<dbReference type="Pfam" id="PF13041">
    <property type="entry name" value="PPR_2"/>
    <property type="match status" value="5"/>
</dbReference>
<feature type="repeat" description="PPR" evidence="2">
    <location>
        <begin position="357"/>
        <end position="391"/>
    </location>
</feature>
<dbReference type="Proteomes" id="UP000087171">
    <property type="component" value="Chromosome Ca2"/>
</dbReference>
<dbReference type="Gene3D" id="1.25.40.10">
    <property type="entry name" value="Tetratricopeptide repeat domain"/>
    <property type="match status" value="6"/>
</dbReference>
<feature type="repeat" description="PPR" evidence="2">
    <location>
        <begin position="326"/>
        <end position="356"/>
    </location>
</feature>
<dbReference type="PANTHER" id="PTHR47942:SF16">
    <property type="entry name" value="PENTATRICOPEPTIDE REPEAT DOMAIN CONTAINING PROTEIN-RELATED"/>
    <property type="match status" value="1"/>
</dbReference>
<evidence type="ECO:0000256" key="1">
    <source>
        <dbReference type="ARBA" id="ARBA00022737"/>
    </source>
</evidence>
<dbReference type="PaxDb" id="3827-XP_004491150.1"/>
<dbReference type="GeneID" id="101503263"/>
<dbReference type="OrthoDB" id="185373at2759"/>
<feature type="repeat" description="PPR" evidence="2">
    <location>
        <begin position="510"/>
        <end position="544"/>
    </location>
</feature>
<dbReference type="NCBIfam" id="TIGR00756">
    <property type="entry name" value="PPR"/>
    <property type="match status" value="10"/>
</dbReference>
<dbReference type="RefSeq" id="XP_004491150.1">
    <property type="nucleotide sequence ID" value="XM_004491093.3"/>
</dbReference>
<reference evidence="3" key="1">
    <citation type="journal article" date="2013" name="Nat. Biotechnol.">
        <title>Draft genome sequence of chickpea (Cicer arietinum) provides a resource for trait improvement.</title>
        <authorList>
            <person name="Varshney R.K."/>
            <person name="Song C."/>
            <person name="Saxena R.K."/>
            <person name="Azam S."/>
            <person name="Yu S."/>
            <person name="Sharpe A.G."/>
            <person name="Cannon S."/>
            <person name="Baek J."/>
            <person name="Rosen B.D."/>
            <person name="Tar'an B."/>
            <person name="Millan T."/>
            <person name="Zhang X."/>
            <person name="Ramsay L.D."/>
            <person name="Iwata A."/>
            <person name="Wang Y."/>
            <person name="Nelson W."/>
            <person name="Farmer A.D."/>
            <person name="Gaur P.M."/>
            <person name="Soderlund C."/>
            <person name="Penmetsa R.V."/>
            <person name="Xu C."/>
            <person name="Bharti A.K."/>
            <person name="He W."/>
            <person name="Winter P."/>
            <person name="Zhao S."/>
            <person name="Hane J.K."/>
            <person name="Carrasquilla-Garcia N."/>
            <person name="Condie J.A."/>
            <person name="Upadhyaya H.D."/>
            <person name="Luo M.C."/>
            <person name="Thudi M."/>
            <person name="Gowda C.L."/>
            <person name="Singh N.P."/>
            <person name="Lichtenzveig J."/>
            <person name="Gali K.K."/>
            <person name="Rubio J."/>
            <person name="Nadarajan N."/>
            <person name="Dolezel J."/>
            <person name="Bansal K.C."/>
            <person name="Xu X."/>
            <person name="Edwards D."/>
            <person name="Zhang G."/>
            <person name="Kahl G."/>
            <person name="Gil J."/>
            <person name="Singh K.B."/>
            <person name="Datta S.K."/>
            <person name="Jackson S.A."/>
            <person name="Wang J."/>
            <person name="Cook D.R."/>
        </authorList>
    </citation>
    <scope>NUCLEOTIDE SEQUENCE [LARGE SCALE GENOMIC DNA]</scope>
    <source>
        <strain evidence="3">cv. CDC Frontier</strain>
    </source>
</reference>
<gene>
    <name evidence="4 5 6 7 8 9" type="primary">LOC101503263</name>
</gene>
<reference evidence="4 5" key="2">
    <citation type="submission" date="2023-09" db="UniProtKB">
        <authorList>
            <consortium name="RefSeq"/>
        </authorList>
    </citation>
    <scope>IDENTIFICATION</scope>
    <source>
        <tissue evidence="4 5">Etiolated seedlings</tissue>
    </source>
</reference>
<evidence type="ECO:0000313" key="6">
    <source>
        <dbReference type="RefSeq" id="XP_012568609.1"/>
    </source>
</evidence>
<evidence type="ECO:0000313" key="5">
    <source>
        <dbReference type="RefSeq" id="XP_012568608.1"/>
    </source>
</evidence>
<evidence type="ECO:0000313" key="9">
    <source>
        <dbReference type="RefSeq" id="XP_012568613.1"/>
    </source>
</evidence>
<dbReference type="InterPro" id="IPR011990">
    <property type="entry name" value="TPR-like_helical_dom_sf"/>
</dbReference>
<dbReference type="RefSeq" id="XP_012568611.1">
    <property type="nucleotide sequence ID" value="XM_012713157.2"/>
</dbReference>
<accession>A0A1S3DZJ3</accession>
<proteinExistence type="predicted"/>
<evidence type="ECO:0000313" key="7">
    <source>
        <dbReference type="RefSeq" id="XP_012568611.1"/>
    </source>
</evidence>
<dbReference type="KEGG" id="cam:101503263"/>
<dbReference type="PANTHER" id="PTHR47942">
    <property type="entry name" value="TETRATRICOPEPTIDE REPEAT (TPR)-LIKE SUPERFAMILY PROTEIN-RELATED"/>
    <property type="match status" value="1"/>
</dbReference>
<evidence type="ECO:0000313" key="8">
    <source>
        <dbReference type="RefSeq" id="XP_012568612.1"/>
    </source>
</evidence>
<dbReference type="InterPro" id="IPR051222">
    <property type="entry name" value="PPR/CCM1_RNA-binding"/>
</dbReference>
<feature type="repeat" description="PPR" evidence="2">
    <location>
        <begin position="221"/>
        <end position="255"/>
    </location>
</feature>
<evidence type="ECO:0000313" key="3">
    <source>
        <dbReference type="Proteomes" id="UP000087171"/>
    </source>
</evidence>
<feature type="repeat" description="PPR" evidence="2">
    <location>
        <begin position="116"/>
        <end position="150"/>
    </location>
</feature>